<evidence type="ECO:0000313" key="1">
    <source>
        <dbReference type="EMBL" id="KDQ49305.1"/>
    </source>
</evidence>
<dbReference type="HOGENOM" id="CLU_685227_0_0_1"/>
<protein>
    <recommendedName>
        <fullName evidence="3">F-box domain-containing protein</fullName>
    </recommendedName>
</protein>
<dbReference type="Proteomes" id="UP000027265">
    <property type="component" value="Unassembled WGS sequence"/>
</dbReference>
<dbReference type="EMBL" id="KL197790">
    <property type="protein sequence ID" value="KDQ49305.1"/>
    <property type="molecule type" value="Genomic_DNA"/>
</dbReference>
<keyword evidence="2" id="KW-1185">Reference proteome</keyword>
<reference evidence="2" key="1">
    <citation type="journal article" date="2014" name="Proc. Natl. Acad. Sci. U.S.A.">
        <title>Extensive sampling of basidiomycete genomes demonstrates inadequacy of the white-rot/brown-rot paradigm for wood decay fungi.</title>
        <authorList>
            <person name="Riley R."/>
            <person name="Salamov A.A."/>
            <person name="Brown D.W."/>
            <person name="Nagy L.G."/>
            <person name="Floudas D."/>
            <person name="Held B.W."/>
            <person name="Levasseur A."/>
            <person name="Lombard V."/>
            <person name="Morin E."/>
            <person name="Otillar R."/>
            <person name="Lindquist E.A."/>
            <person name="Sun H."/>
            <person name="LaButti K.M."/>
            <person name="Schmutz J."/>
            <person name="Jabbour D."/>
            <person name="Luo H."/>
            <person name="Baker S.E."/>
            <person name="Pisabarro A.G."/>
            <person name="Walton J.D."/>
            <person name="Blanchette R.A."/>
            <person name="Henrissat B."/>
            <person name="Martin F."/>
            <person name="Cullen D."/>
            <person name="Hibbett D.S."/>
            <person name="Grigoriev I.V."/>
        </authorList>
    </citation>
    <scope>NUCLEOTIDE SEQUENCE [LARGE SCALE GENOMIC DNA]</scope>
    <source>
        <strain evidence="2">MUCL 33604</strain>
    </source>
</reference>
<dbReference type="InParanoid" id="A0A067P635"/>
<dbReference type="AlphaFoldDB" id="A0A067P635"/>
<proteinExistence type="predicted"/>
<name>A0A067P635_9AGAM</name>
<organism evidence="1 2">
    <name type="scientific">Jaapia argillacea MUCL 33604</name>
    <dbReference type="NCBI Taxonomy" id="933084"/>
    <lineage>
        <taxon>Eukaryota</taxon>
        <taxon>Fungi</taxon>
        <taxon>Dikarya</taxon>
        <taxon>Basidiomycota</taxon>
        <taxon>Agaricomycotina</taxon>
        <taxon>Agaricomycetes</taxon>
        <taxon>Agaricomycetidae</taxon>
        <taxon>Jaapiales</taxon>
        <taxon>Jaapiaceae</taxon>
        <taxon>Jaapia</taxon>
    </lineage>
</organism>
<evidence type="ECO:0008006" key="3">
    <source>
        <dbReference type="Google" id="ProtNLM"/>
    </source>
</evidence>
<evidence type="ECO:0000313" key="2">
    <source>
        <dbReference type="Proteomes" id="UP000027265"/>
    </source>
</evidence>
<dbReference type="Gene3D" id="3.80.10.10">
    <property type="entry name" value="Ribonuclease Inhibitor"/>
    <property type="match status" value="1"/>
</dbReference>
<accession>A0A067P635</accession>
<dbReference type="SUPFAM" id="SSF52047">
    <property type="entry name" value="RNI-like"/>
    <property type="match status" value="1"/>
</dbReference>
<sequence>MSAVQTVMSSADLLPIILRHMDTAFTFDTNGYMPKDLADIQKQVMGLSVEATHHIHPIGDELLDLPDAVKAVSFMSNIHTVRLENGKLGDTMDLLCHLPSTLAHLFIRHIHITYDLYSTNTLSFSHLKSFSVQNLTFEHHLLGHFGFAWHIFQNFSCLDWDMFTNHDDDTIRTTIHSSITPGTTLNLTILRLGSVDQKKWDAFDSFLTLCPNLVELGIQKGDPPESNPLSITTIPRLDTLEVPTSILSHFLPRHLLALHIHGSWLDKTSMWPIVDTIPSNIIKLSIILPFNASEATVDVLLVRFPSIAELMIDYSDIESSEALDYEQWIDSATRYTAILPNLIKVKLIIASGGVADNLIKSRLSRLTSVTSQLHVFQVDTVYCVLRDAPDFDFRIGEYNRWW</sequence>
<gene>
    <name evidence="1" type="ORF">JAAARDRAFT_200984</name>
</gene>
<dbReference type="InterPro" id="IPR032675">
    <property type="entry name" value="LRR_dom_sf"/>
</dbReference>